<dbReference type="AlphaFoldDB" id="A0A644ZS55"/>
<reference evidence="1" key="1">
    <citation type="submission" date="2019-08" db="EMBL/GenBank/DDBJ databases">
        <authorList>
            <person name="Kucharzyk K."/>
            <person name="Murdoch R.W."/>
            <person name="Higgins S."/>
            <person name="Loffler F."/>
        </authorList>
    </citation>
    <scope>NUCLEOTIDE SEQUENCE</scope>
</reference>
<accession>A0A644ZS55</accession>
<gene>
    <name evidence="1" type="ORF">SDC9_90506</name>
</gene>
<sequence>MFHVARSRRHQIRDQVEPFFELRVDARQCVVHQVALHDQRVEDEDRHHHHCQYDNAEYHKSPPCEWPPFRLLELKRLCGA</sequence>
<name>A0A644ZS55_9ZZZZ</name>
<organism evidence="1">
    <name type="scientific">bioreactor metagenome</name>
    <dbReference type="NCBI Taxonomy" id="1076179"/>
    <lineage>
        <taxon>unclassified sequences</taxon>
        <taxon>metagenomes</taxon>
        <taxon>ecological metagenomes</taxon>
    </lineage>
</organism>
<proteinExistence type="predicted"/>
<comment type="caution">
    <text evidence="1">The sequence shown here is derived from an EMBL/GenBank/DDBJ whole genome shotgun (WGS) entry which is preliminary data.</text>
</comment>
<evidence type="ECO:0000313" key="1">
    <source>
        <dbReference type="EMBL" id="MPM43829.1"/>
    </source>
</evidence>
<protein>
    <submittedName>
        <fullName evidence="1">Uncharacterized protein</fullName>
    </submittedName>
</protein>
<dbReference type="EMBL" id="VSSQ01010250">
    <property type="protein sequence ID" value="MPM43829.1"/>
    <property type="molecule type" value="Genomic_DNA"/>
</dbReference>